<feature type="DNA-binding region" description="Homeobox" evidence="9">
    <location>
        <begin position="58"/>
        <end position="117"/>
    </location>
</feature>
<keyword evidence="3" id="KW-0805">Transcription regulation</keyword>
<keyword evidence="7" id="KW-0804">Transcription</keyword>
<dbReference type="Pfam" id="PF25797">
    <property type="entry name" value="PDF2_C"/>
    <property type="match status" value="1"/>
</dbReference>
<evidence type="ECO:0000256" key="1">
    <source>
        <dbReference type="ARBA" id="ARBA00004123"/>
    </source>
</evidence>
<dbReference type="Proteomes" id="UP001497457">
    <property type="component" value="Chromosome 7b"/>
</dbReference>
<dbReference type="PROSITE" id="PS50071">
    <property type="entry name" value="HOMEOBOX_2"/>
    <property type="match status" value="1"/>
</dbReference>
<sequence length="715" mass="78763">MEKRGQQVNENRHDLYPNIGNDYQEDVVEDHLGDEGYSDAHTDPEDEDYVPGRKQSKAPVKHKRLPPHQVQELIAAYEQCTHPDAKTRQEIAGRLGLQPKQVKIWFQNRRFQMPKKAQVKENKQIQQDNASLQSENQSLRQAMMTQSCITCGSKTLPSNPLLEKQRLLIENGRLKDEYLRATAAHSKTIHTSAFAGPALPLIIGRGADREALRRHADTSMEQFLMLATKGESVWIPTTDGDMLGYNYGATMSSFLFGVRPKGFATEATRDTAMVWGTASDLVGILMDTACWSEMFPGIVASVTAGDLVSTGIFASCDRQIQLMNAELWVQSPRVPNRTVNILRFSKLVDEKQWAVMDVSVDGVLGQEEVSTSRYMGCRLLPSGCLIEDMNNGYCKVTWIVHAEYDETTVPMMFKPLFRAGQALGARRWLASLQRQREYDAALHSSRDPGNNNTAKTGILKLAQQMMATFYTAVSGPFTQTKATSNTSEWVGSIGTGIERCDATVRMVTLKKTSTVARESDTLFLCGTTTLWLRGILPESVFSYLRNEQLRAEWDILANGAPVELLRYIATGYPVGNAVSVLRSNYTDGTNNKILILQETCTDSSGSLVVFAPIGEESMYAAMNSGDNTSLSFLPSGFAILPDGRGNARHDLATAPSTSRAPACSSNTGGSLLTVAYQVMLPSSPPGNAVDEMGKFICHVVEKIKIAVKADIMLPV</sequence>
<organism evidence="15 16">
    <name type="scientific">Urochloa decumbens</name>
    <dbReference type="NCBI Taxonomy" id="240449"/>
    <lineage>
        <taxon>Eukaryota</taxon>
        <taxon>Viridiplantae</taxon>
        <taxon>Streptophyta</taxon>
        <taxon>Embryophyta</taxon>
        <taxon>Tracheophyta</taxon>
        <taxon>Spermatophyta</taxon>
        <taxon>Magnoliopsida</taxon>
        <taxon>Liliopsida</taxon>
        <taxon>Poales</taxon>
        <taxon>Poaceae</taxon>
        <taxon>PACMAD clade</taxon>
        <taxon>Panicoideae</taxon>
        <taxon>Panicodae</taxon>
        <taxon>Paniceae</taxon>
        <taxon>Melinidinae</taxon>
        <taxon>Urochloa</taxon>
    </lineage>
</organism>
<dbReference type="Pfam" id="PF01852">
    <property type="entry name" value="START"/>
    <property type="match status" value="1"/>
</dbReference>
<dbReference type="EMBL" id="OZ075117">
    <property type="protein sequence ID" value="CAL5079899.1"/>
    <property type="molecule type" value="Genomic_DNA"/>
</dbReference>
<keyword evidence="8 9" id="KW-0539">Nucleus</keyword>
<evidence type="ECO:0000313" key="16">
    <source>
        <dbReference type="Proteomes" id="UP001497457"/>
    </source>
</evidence>
<evidence type="ECO:0000256" key="4">
    <source>
        <dbReference type="ARBA" id="ARBA00023054"/>
    </source>
</evidence>
<evidence type="ECO:0000256" key="9">
    <source>
        <dbReference type="PROSITE-ProRule" id="PRU00108"/>
    </source>
</evidence>
<dbReference type="InterPro" id="IPR009057">
    <property type="entry name" value="Homeodomain-like_sf"/>
</dbReference>
<reference evidence="15" key="1">
    <citation type="submission" date="2024-10" db="EMBL/GenBank/DDBJ databases">
        <authorList>
            <person name="Ryan C."/>
        </authorList>
    </citation>
    <scope>NUCLEOTIDE SEQUENCE [LARGE SCALE GENOMIC DNA]</scope>
</reference>
<evidence type="ECO:0000256" key="8">
    <source>
        <dbReference type="ARBA" id="ARBA00023242"/>
    </source>
</evidence>
<proteinExistence type="inferred from homology"/>
<dbReference type="SUPFAM" id="SSF46689">
    <property type="entry name" value="Homeodomain-like"/>
    <property type="match status" value="1"/>
</dbReference>
<feature type="domain" description="Homeobox" evidence="13">
    <location>
        <begin position="56"/>
        <end position="116"/>
    </location>
</feature>
<dbReference type="InterPro" id="IPR057993">
    <property type="entry name" value="HD-Zip_IV_C"/>
</dbReference>
<evidence type="ECO:0000256" key="10">
    <source>
        <dbReference type="RuleBase" id="RU000682"/>
    </source>
</evidence>
<dbReference type="Gene3D" id="1.10.10.60">
    <property type="entry name" value="Homeodomain-like"/>
    <property type="match status" value="1"/>
</dbReference>
<evidence type="ECO:0000256" key="3">
    <source>
        <dbReference type="ARBA" id="ARBA00023015"/>
    </source>
</evidence>
<dbReference type="InterPro" id="IPR042160">
    <property type="entry name" value="HD-Zip_IV"/>
</dbReference>
<evidence type="ECO:0000256" key="11">
    <source>
        <dbReference type="SAM" id="Coils"/>
    </source>
</evidence>
<feature type="compositionally biased region" description="Basic and acidic residues" evidence="12">
    <location>
        <begin position="29"/>
        <end position="43"/>
    </location>
</feature>
<keyword evidence="16" id="KW-1185">Reference proteome</keyword>
<evidence type="ECO:0000313" key="15">
    <source>
        <dbReference type="EMBL" id="CAL5079899.1"/>
    </source>
</evidence>
<keyword evidence="6 9" id="KW-0371">Homeobox</keyword>
<evidence type="ECO:0000256" key="12">
    <source>
        <dbReference type="SAM" id="MobiDB-lite"/>
    </source>
</evidence>
<accession>A0ABC9FPS8</accession>
<evidence type="ECO:0000259" key="14">
    <source>
        <dbReference type="PROSITE" id="PS50848"/>
    </source>
</evidence>
<evidence type="ECO:0000256" key="7">
    <source>
        <dbReference type="ARBA" id="ARBA00023163"/>
    </source>
</evidence>
<dbReference type="InterPro" id="IPR001356">
    <property type="entry name" value="HD"/>
</dbReference>
<evidence type="ECO:0000256" key="6">
    <source>
        <dbReference type="ARBA" id="ARBA00023155"/>
    </source>
</evidence>
<name>A0ABC9FPS8_9POAL</name>
<dbReference type="PANTHER" id="PTHR45654:SF37">
    <property type="entry name" value="HOMEODOMAIN LEUCINE ZIPPER FAMILY IV PROTEIN"/>
    <property type="match status" value="1"/>
</dbReference>
<dbReference type="SMART" id="SM00234">
    <property type="entry name" value="START"/>
    <property type="match status" value="1"/>
</dbReference>
<evidence type="ECO:0000256" key="5">
    <source>
        <dbReference type="ARBA" id="ARBA00023125"/>
    </source>
</evidence>
<gene>
    <name evidence="15" type="ORF">URODEC1_LOCUS107849</name>
</gene>
<dbReference type="SMART" id="SM00389">
    <property type="entry name" value="HOX"/>
    <property type="match status" value="1"/>
</dbReference>
<feature type="coiled-coil region" evidence="11">
    <location>
        <begin position="115"/>
        <end position="142"/>
    </location>
</feature>
<dbReference type="CDD" id="cd00086">
    <property type="entry name" value="homeodomain"/>
    <property type="match status" value="1"/>
</dbReference>
<dbReference type="SUPFAM" id="SSF55961">
    <property type="entry name" value="Bet v1-like"/>
    <property type="match status" value="2"/>
</dbReference>
<comment type="subcellular location">
    <subcellularLocation>
        <location evidence="1 9 10">Nucleus</location>
    </subcellularLocation>
</comment>
<protein>
    <submittedName>
        <fullName evidence="15">Uncharacterized protein</fullName>
    </submittedName>
</protein>
<dbReference type="AlphaFoldDB" id="A0ABC9FPS8"/>
<dbReference type="InterPro" id="IPR002913">
    <property type="entry name" value="START_lipid-bd_dom"/>
</dbReference>
<keyword evidence="4 11" id="KW-0175">Coiled coil</keyword>
<feature type="compositionally biased region" description="Basic and acidic residues" evidence="12">
    <location>
        <begin position="1"/>
        <end position="15"/>
    </location>
</feature>
<dbReference type="PROSITE" id="PS50848">
    <property type="entry name" value="START"/>
    <property type="match status" value="1"/>
</dbReference>
<dbReference type="PANTHER" id="PTHR45654">
    <property type="entry name" value="HOMEOBOX-LEUCINE ZIPPER PROTEIN MERISTEM L1"/>
    <property type="match status" value="1"/>
</dbReference>
<evidence type="ECO:0000256" key="2">
    <source>
        <dbReference type="ARBA" id="ARBA00006789"/>
    </source>
</evidence>
<dbReference type="GO" id="GO:0005634">
    <property type="term" value="C:nucleus"/>
    <property type="evidence" value="ECO:0007669"/>
    <property type="project" value="UniProtKB-SubCell"/>
</dbReference>
<feature type="compositionally biased region" description="Basic residues" evidence="12">
    <location>
        <begin position="54"/>
        <end position="65"/>
    </location>
</feature>
<dbReference type="Pfam" id="PF00046">
    <property type="entry name" value="Homeodomain"/>
    <property type="match status" value="1"/>
</dbReference>
<feature type="region of interest" description="Disordered" evidence="12">
    <location>
        <begin position="1"/>
        <end position="65"/>
    </location>
</feature>
<comment type="similarity">
    <text evidence="2">Belongs to the HD-ZIP homeobox family. Class IV subfamily.</text>
</comment>
<evidence type="ECO:0000259" key="13">
    <source>
        <dbReference type="PROSITE" id="PS50071"/>
    </source>
</evidence>
<keyword evidence="5 9" id="KW-0238">DNA-binding</keyword>
<dbReference type="CDD" id="cd08875">
    <property type="entry name" value="START_ArGLABRA2_like"/>
    <property type="match status" value="1"/>
</dbReference>
<dbReference type="GO" id="GO:0003677">
    <property type="term" value="F:DNA binding"/>
    <property type="evidence" value="ECO:0007669"/>
    <property type="project" value="UniProtKB-UniRule"/>
</dbReference>
<feature type="domain" description="START" evidence="14">
    <location>
        <begin position="205"/>
        <end position="441"/>
    </location>
</feature>